<keyword evidence="1" id="KW-1133">Transmembrane helix</keyword>
<keyword evidence="1" id="KW-0472">Membrane</keyword>
<feature type="transmembrane region" description="Helical" evidence="1">
    <location>
        <begin position="212"/>
        <end position="231"/>
    </location>
</feature>
<name>A0A2N8PJB4_STRNR</name>
<comment type="caution">
    <text evidence="2">The sequence shown here is derived from an EMBL/GenBank/DDBJ whole genome shotgun (WGS) entry which is preliminary data.</text>
</comment>
<sequence length="265" mass="27242">MPVTAAVRYVRAAVFAAVCVVLSAAGHAVMSGPAIPAWALAAAAVTVLVCAGLAAGRERSLPVIAGGVLACQGGLHVFFSWAQGIAAPAQAPGKAAAWADLLLCGHPGPAAGSVPLLDRSMRQVVRAGGMDWDSPPVRRPAEGLARGGSQADAMHSMTGMHPMPAMPAMHHAGVGMLAAHLLAGLVCAWWLHRGERVLFALLAALAAAADRSLHRLLGLLLTGVTVPVAHVGPRRARRRAVAAQPHLAVVRHTVIRRGPPLSFAY</sequence>
<feature type="transmembrane region" description="Helical" evidence="1">
    <location>
        <begin position="35"/>
        <end position="55"/>
    </location>
</feature>
<evidence type="ECO:0000313" key="3">
    <source>
        <dbReference type="Proteomes" id="UP000236047"/>
    </source>
</evidence>
<dbReference type="RefSeq" id="WP_102923519.1">
    <property type="nucleotide sequence ID" value="NZ_LJSN01000002.1"/>
</dbReference>
<organism evidence="2 3">
    <name type="scientific">Streptomyces noursei</name>
    <name type="common">Streptomyces albulus</name>
    <dbReference type="NCBI Taxonomy" id="1971"/>
    <lineage>
        <taxon>Bacteria</taxon>
        <taxon>Bacillati</taxon>
        <taxon>Actinomycetota</taxon>
        <taxon>Actinomycetes</taxon>
        <taxon>Kitasatosporales</taxon>
        <taxon>Streptomycetaceae</taxon>
        <taxon>Streptomyces</taxon>
    </lineage>
</organism>
<evidence type="ECO:0008006" key="4">
    <source>
        <dbReference type="Google" id="ProtNLM"/>
    </source>
</evidence>
<reference evidence="3" key="1">
    <citation type="submission" date="2015-09" db="EMBL/GenBank/DDBJ databases">
        <authorList>
            <person name="Graham D.E."/>
            <person name="Mahan K.M."/>
            <person name="Klingeman D.M."/>
            <person name="Fida T."/>
            <person name="Giannone R.J."/>
            <person name="Hettich R.L."/>
            <person name="Parry R.J."/>
            <person name="Spain J.C."/>
        </authorList>
    </citation>
    <scope>NUCLEOTIDE SEQUENCE [LARGE SCALE GENOMIC DNA]</scope>
    <source>
        <strain evidence="3">JCM 4701</strain>
    </source>
</reference>
<keyword evidence="3" id="KW-1185">Reference proteome</keyword>
<dbReference type="EMBL" id="LJSN01000002">
    <property type="protein sequence ID" value="PNE41113.1"/>
    <property type="molecule type" value="Genomic_DNA"/>
</dbReference>
<keyword evidence="1" id="KW-0812">Transmembrane</keyword>
<accession>A0A2N8PJB4</accession>
<evidence type="ECO:0000256" key="1">
    <source>
        <dbReference type="SAM" id="Phobius"/>
    </source>
</evidence>
<feature type="transmembrane region" description="Helical" evidence="1">
    <location>
        <begin position="172"/>
        <end position="192"/>
    </location>
</feature>
<evidence type="ECO:0000313" key="2">
    <source>
        <dbReference type="EMBL" id="PNE41113.1"/>
    </source>
</evidence>
<feature type="transmembrane region" description="Helical" evidence="1">
    <location>
        <begin position="12"/>
        <end position="29"/>
    </location>
</feature>
<proteinExistence type="predicted"/>
<protein>
    <recommendedName>
        <fullName evidence="4">PE-PGRS family protein</fullName>
    </recommendedName>
</protein>
<dbReference type="Proteomes" id="UP000236047">
    <property type="component" value="Unassembled WGS sequence"/>
</dbReference>
<dbReference type="AlphaFoldDB" id="A0A2N8PJB4"/>
<gene>
    <name evidence="2" type="ORF">AOB60_10360</name>
</gene>